<dbReference type="KEGG" id="parq:DSM112329_00600"/>
<protein>
    <submittedName>
        <fullName evidence="2">Uncharacterized protein</fullName>
    </submittedName>
</protein>
<reference evidence="2" key="1">
    <citation type="submission" date="2022-12" db="EMBL/GenBank/DDBJ databases">
        <title>Paraconexibacter alkalitolerans sp. nov. and Baekduia alba sp. nov., isolated from soil and emended description of the genera Paraconexibacter (Chun et al., 2020) and Baekduia (An et al., 2020).</title>
        <authorList>
            <person name="Vieira S."/>
            <person name="Huber K.J."/>
            <person name="Geppert A."/>
            <person name="Wolf J."/>
            <person name="Neumann-Schaal M."/>
            <person name="Muesken M."/>
            <person name="Overmann J."/>
        </authorList>
    </citation>
    <scope>NUCLEOTIDE SEQUENCE</scope>
    <source>
        <strain evidence="2">AEG42_29</strain>
    </source>
</reference>
<keyword evidence="1" id="KW-1133">Transmembrane helix</keyword>
<feature type="transmembrane region" description="Helical" evidence="1">
    <location>
        <begin position="126"/>
        <end position="144"/>
    </location>
</feature>
<sequence>MPVAGPRSRLRLIALLSVAAWSVHQLRYALAFGSGQGDALGRTGHGYLELAGPVVGLLLLAGAAQVLSTVGHRRALPAGRGALPLRSLWLLLSGILLGVFCAQELLEGALSAGHPSGADALVLHGGWLAAPLALAAGLASALILHEAEAAGSATPVRLRGILRWLALPPAPAATPARVVRLRRRGTQQAGRGPPAACPAP</sequence>
<accession>A0AAU7AQ22</accession>
<name>A0AAU7AQ22_9ACTN</name>
<proteinExistence type="predicted"/>
<evidence type="ECO:0000313" key="2">
    <source>
        <dbReference type="EMBL" id="XAY03779.1"/>
    </source>
</evidence>
<keyword evidence="1" id="KW-0812">Transmembrane</keyword>
<gene>
    <name evidence="2" type="ORF">DSM112329_00600</name>
</gene>
<dbReference type="EMBL" id="CP114014">
    <property type="protein sequence ID" value="XAY03779.1"/>
    <property type="molecule type" value="Genomic_DNA"/>
</dbReference>
<organism evidence="2">
    <name type="scientific">Paraconexibacter sp. AEG42_29</name>
    <dbReference type="NCBI Taxonomy" id="2997339"/>
    <lineage>
        <taxon>Bacteria</taxon>
        <taxon>Bacillati</taxon>
        <taxon>Actinomycetota</taxon>
        <taxon>Thermoleophilia</taxon>
        <taxon>Solirubrobacterales</taxon>
        <taxon>Paraconexibacteraceae</taxon>
        <taxon>Paraconexibacter</taxon>
    </lineage>
</organism>
<keyword evidence="1" id="KW-0472">Membrane</keyword>
<dbReference type="AlphaFoldDB" id="A0AAU7AQ22"/>
<feature type="transmembrane region" description="Helical" evidence="1">
    <location>
        <begin position="88"/>
        <end position="106"/>
    </location>
</feature>
<evidence type="ECO:0000256" key="1">
    <source>
        <dbReference type="SAM" id="Phobius"/>
    </source>
</evidence>
<feature type="transmembrane region" description="Helical" evidence="1">
    <location>
        <begin position="47"/>
        <end position="67"/>
    </location>
</feature>